<feature type="transmembrane region" description="Helical" evidence="8">
    <location>
        <begin position="83"/>
        <end position="102"/>
    </location>
</feature>
<dbReference type="CDD" id="cd17503">
    <property type="entry name" value="MFS_LmrB_MDR_like"/>
    <property type="match status" value="1"/>
</dbReference>
<comment type="subcellular location">
    <subcellularLocation>
        <location evidence="1">Cell membrane</location>
        <topology evidence="1">Multi-pass membrane protein</topology>
    </subcellularLocation>
</comment>
<feature type="transmembrane region" description="Helical" evidence="8">
    <location>
        <begin position="51"/>
        <end position="71"/>
    </location>
</feature>
<feature type="domain" description="Major facilitator superfamily (MFS) profile" evidence="9">
    <location>
        <begin position="13"/>
        <end position="474"/>
    </location>
</feature>
<evidence type="ECO:0000313" key="11">
    <source>
        <dbReference type="Proteomes" id="UP000014020"/>
    </source>
</evidence>
<dbReference type="Gene3D" id="1.20.1720.10">
    <property type="entry name" value="Multidrug resistance protein D"/>
    <property type="match status" value="1"/>
</dbReference>
<dbReference type="InterPro" id="IPR011701">
    <property type="entry name" value="MFS"/>
</dbReference>
<dbReference type="PANTHER" id="PTHR42718:SF9">
    <property type="entry name" value="MAJOR FACILITATOR SUPERFAMILY MULTIDRUG TRANSPORTER MFSC"/>
    <property type="match status" value="1"/>
</dbReference>
<protein>
    <submittedName>
        <fullName evidence="10">Drug:H+ antiporter-2 (14 Spanner) (DHA2) family drug resistance MFS transporter</fullName>
    </submittedName>
</protein>
<dbReference type="Proteomes" id="UP000014020">
    <property type="component" value="Unassembled WGS sequence"/>
</dbReference>
<feature type="transmembrane region" description="Helical" evidence="8">
    <location>
        <begin position="328"/>
        <end position="348"/>
    </location>
</feature>
<comment type="similarity">
    <text evidence="2">Belongs to the major facilitator superfamily. EmrB family.</text>
</comment>
<keyword evidence="3" id="KW-0813">Transport</keyword>
<dbReference type="AlphaFoldDB" id="R8N1T8"/>
<evidence type="ECO:0000256" key="2">
    <source>
        <dbReference type="ARBA" id="ARBA00008537"/>
    </source>
</evidence>
<feature type="transmembrane region" description="Helical" evidence="8">
    <location>
        <begin position="227"/>
        <end position="246"/>
    </location>
</feature>
<feature type="transmembrane region" description="Helical" evidence="8">
    <location>
        <begin position="141"/>
        <end position="160"/>
    </location>
</feature>
<accession>R8N1T8</accession>
<keyword evidence="5 8" id="KW-0812">Transmembrane</keyword>
<proteinExistence type="inferred from homology"/>
<feature type="transmembrane region" description="Helical" evidence="8">
    <location>
        <begin position="403"/>
        <end position="419"/>
    </location>
</feature>
<keyword evidence="4" id="KW-1003">Cell membrane</keyword>
<dbReference type="Gene3D" id="1.20.1250.20">
    <property type="entry name" value="MFS general substrate transporter like domains"/>
    <property type="match status" value="1"/>
</dbReference>
<dbReference type="PRINTS" id="PR01036">
    <property type="entry name" value="TCRTETB"/>
</dbReference>
<feature type="transmembrane region" description="Helical" evidence="8">
    <location>
        <begin position="166"/>
        <end position="188"/>
    </location>
</feature>
<evidence type="ECO:0000256" key="4">
    <source>
        <dbReference type="ARBA" id="ARBA00022475"/>
    </source>
</evidence>
<feature type="transmembrane region" description="Helical" evidence="8">
    <location>
        <begin position="297"/>
        <end position="316"/>
    </location>
</feature>
<dbReference type="PANTHER" id="PTHR42718">
    <property type="entry name" value="MAJOR FACILITATOR SUPERFAMILY MULTIDRUG TRANSPORTER MFSC"/>
    <property type="match status" value="1"/>
</dbReference>
<dbReference type="GO" id="GO:0005886">
    <property type="term" value="C:plasma membrane"/>
    <property type="evidence" value="ECO:0007669"/>
    <property type="project" value="UniProtKB-SubCell"/>
</dbReference>
<organism evidence="10 11">
    <name type="scientific">Bacillus cereus (strain VD146)</name>
    <dbReference type="NCBI Taxonomy" id="1053236"/>
    <lineage>
        <taxon>Bacteria</taxon>
        <taxon>Bacillati</taxon>
        <taxon>Bacillota</taxon>
        <taxon>Bacilli</taxon>
        <taxon>Bacillales</taxon>
        <taxon>Bacillaceae</taxon>
        <taxon>Bacillus</taxon>
        <taxon>Bacillus cereus group</taxon>
    </lineage>
</organism>
<dbReference type="RefSeq" id="WP_016120393.1">
    <property type="nucleotide sequence ID" value="NZ_KB976677.1"/>
</dbReference>
<feature type="transmembrane region" description="Helical" evidence="8">
    <location>
        <begin position="200"/>
        <end position="221"/>
    </location>
</feature>
<dbReference type="Pfam" id="PF07690">
    <property type="entry name" value="MFS_1"/>
    <property type="match status" value="1"/>
</dbReference>
<dbReference type="PATRIC" id="fig|1053236.3.peg.3518"/>
<sequence>MQKEISERNKKIILIVLISGCFLSTLNQTLLNVAMSNLMEVFDVTAATVQWLSTGFMLINGVLVPITAFLMKRFTTRQLFISSMLSLFIGTVLCACAMNFGTLLTGRMIQAVGAGIIMPLMMTVILYLYPSEKRGSIMGTIGFAIIFAPAIAPTLSGFIIEYVSWRWLFIGFAPFVLIVIILALKYLMNVAETTKAKLDIVSVILSTIGFGCIIFGFSSAGSKGWDHPVVITTIIIGIIVTTLFCLRQIKSNDPLLNLSVFKYKVFTLTSVINVLITMIMYADLILLPIYLQNGRGFTAFESGLLLLPGAVINAFLSPITGKMFDKYGAKPLFIIGLICIIISMWGVIDLTESTTYMYLMVRTIILRIGLSFISMPLNTAGLNALPRELGSHGSAVNNTVRQLAGAIGTAVIITVYTIQSTSHTSQLSSENGSISAMQVTKLASIFSSSDAYVFMLVLSFVALIIACFMPKKVALQKSESKS</sequence>
<feature type="transmembrane region" description="Helical" evidence="8">
    <location>
        <begin position="108"/>
        <end position="129"/>
    </location>
</feature>
<evidence type="ECO:0000256" key="3">
    <source>
        <dbReference type="ARBA" id="ARBA00022448"/>
    </source>
</evidence>
<feature type="transmembrane region" description="Helical" evidence="8">
    <location>
        <begin position="360"/>
        <end position="382"/>
    </location>
</feature>
<name>R8N1T8_BACCX</name>
<keyword evidence="6 8" id="KW-1133">Transmembrane helix</keyword>
<dbReference type="InterPro" id="IPR036259">
    <property type="entry name" value="MFS_trans_sf"/>
</dbReference>
<evidence type="ECO:0000256" key="6">
    <source>
        <dbReference type="ARBA" id="ARBA00022989"/>
    </source>
</evidence>
<evidence type="ECO:0000256" key="5">
    <source>
        <dbReference type="ARBA" id="ARBA00022692"/>
    </source>
</evidence>
<keyword evidence="7 8" id="KW-0472">Membrane</keyword>
<evidence type="ECO:0000259" key="9">
    <source>
        <dbReference type="PROSITE" id="PS50850"/>
    </source>
</evidence>
<dbReference type="PROSITE" id="PS50850">
    <property type="entry name" value="MFS"/>
    <property type="match status" value="1"/>
</dbReference>
<evidence type="ECO:0000256" key="8">
    <source>
        <dbReference type="SAM" id="Phobius"/>
    </source>
</evidence>
<evidence type="ECO:0000256" key="7">
    <source>
        <dbReference type="ARBA" id="ARBA00023136"/>
    </source>
</evidence>
<reference evidence="11" key="1">
    <citation type="submission" date="2012-12" db="EMBL/GenBank/DDBJ databases">
        <title>The genome sequence of Bacillus cereus VD146.</title>
        <authorList>
            <consortium name="The Broad Institute Genome Sequencing Platform"/>
            <consortium name="The Broad Institute Genome Sequencing Center for Infectious Disease"/>
            <person name="Feldgarden M."/>
            <person name="Van der Auwera G.A."/>
            <person name="Mahillon J."/>
            <person name="Duprez V."/>
            <person name="Timmery S."/>
            <person name="Mattelet C."/>
            <person name="Dierick K."/>
            <person name="Sun M."/>
            <person name="Yu Z."/>
            <person name="Zhu L."/>
            <person name="Hu X."/>
            <person name="Shank E.B."/>
            <person name="Swiecicka I."/>
            <person name="Hansen B.M."/>
            <person name="Andrup L."/>
            <person name="Walker B."/>
            <person name="Young S.K."/>
            <person name="Zeng Q."/>
            <person name="Gargeya S."/>
            <person name="Fitzgerald M."/>
            <person name="Haas B."/>
            <person name="Abouelleil A."/>
            <person name="Alvarado L."/>
            <person name="Arachchi H.M."/>
            <person name="Berlin A.M."/>
            <person name="Chapman S.B."/>
            <person name="Dewar J."/>
            <person name="Goldberg J."/>
            <person name="Griggs A."/>
            <person name="Gujja S."/>
            <person name="Hansen M."/>
            <person name="Howarth C."/>
            <person name="Imamovic A."/>
            <person name="Larimer J."/>
            <person name="McCowan C."/>
            <person name="Murphy C."/>
            <person name="Neiman D."/>
            <person name="Pearson M."/>
            <person name="Priest M."/>
            <person name="Roberts A."/>
            <person name="Saif S."/>
            <person name="Shea T."/>
            <person name="Sisk P."/>
            <person name="Sykes S."/>
            <person name="Wortman J."/>
            <person name="Nusbaum C."/>
            <person name="Birren B."/>
        </authorList>
    </citation>
    <scope>NUCLEOTIDE SEQUENCE [LARGE SCALE GENOMIC DNA]</scope>
    <source>
        <strain evidence="11">VD146</strain>
    </source>
</reference>
<evidence type="ECO:0000256" key="1">
    <source>
        <dbReference type="ARBA" id="ARBA00004651"/>
    </source>
</evidence>
<dbReference type="EMBL" id="AHFE01000043">
    <property type="protein sequence ID" value="EOP40244.1"/>
    <property type="molecule type" value="Genomic_DNA"/>
</dbReference>
<evidence type="ECO:0000313" key="10">
    <source>
        <dbReference type="EMBL" id="EOP40244.1"/>
    </source>
</evidence>
<gene>
    <name evidence="10" type="ORF">IK1_02095</name>
</gene>
<dbReference type="HOGENOM" id="CLU_000960_28_0_9"/>
<feature type="transmembrane region" description="Helical" evidence="8">
    <location>
        <begin position="12"/>
        <end position="31"/>
    </location>
</feature>
<dbReference type="SUPFAM" id="SSF103473">
    <property type="entry name" value="MFS general substrate transporter"/>
    <property type="match status" value="1"/>
</dbReference>
<dbReference type="GO" id="GO:0022857">
    <property type="term" value="F:transmembrane transporter activity"/>
    <property type="evidence" value="ECO:0007669"/>
    <property type="project" value="InterPro"/>
</dbReference>
<dbReference type="InterPro" id="IPR004638">
    <property type="entry name" value="EmrB-like"/>
</dbReference>
<comment type="caution">
    <text evidence="10">The sequence shown here is derived from an EMBL/GenBank/DDBJ whole genome shotgun (WGS) entry which is preliminary data.</text>
</comment>
<feature type="transmembrane region" description="Helical" evidence="8">
    <location>
        <begin position="266"/>
        <end position="291"/>
    </location>
</feature>
<dbReference type="NCBIfam" id="TIGR00711">
    <property type="entry name" value="efflux_EmrB"/>
    <property type="match status" value="1"/>
</dbReference>
<dbReference type="InterPro" id="IPR020846">
    <property type="entry name" value="MFS_dom"/>
</dbReference>
<feature type="transmembrane region" description="Helical" evidence="8">
    <location>
        <begin position="451"/>
        <end position="469"/>
    </location>
</feature>